<proteinExistence type="predicted"/>
<sequence>MQITRHDFAQWRRLLKSLNRQCNPQHTPLDCGLTIVTSVYLLLQTHIRWFCLDDAFSSLRRILFMRLGEPFKNRSHILPTKRDEMGNTDTYNIYAPICLNPDHRNASGTGFINVFDPRWQSIPLSYLNDSAVQKAFHAQPTSWDVLNQHPHSPDRDCLAAMVPQQGGDHRKLTVDFCEEFRQAVGTNSEKFNNECGIICRKGCPFEYMDWRKVPKFVKATLRERILVR</sequence>
<protein>
    <submittedName>
        <fullName evidence="1">Uncharacterized protein</fullName>
    </submittedName>
</protein>
<keyword evidence="2" id="KW-1185">Reference proteome</keyword>
<reference evidence="2" key="1">
    <citation type="journal article" date="2022" name="Mol. Ecol. Resour.">
        <title>The genomes of chicory, endive, great burdock and yacon provide insights into Asteraceae palaeo-polyploidization history and plant inulin production.</title>
        <authorList>
            <person name="Fan W."/>
            <person name="Wang S."/>
            <person name="Wang H."/>
            <person name="Wang A."/>
            <person name="Jiang F."/>
            <person name="Liu H."/>
            <person name="Zhao H."/>
            <person name="Xu D."/>
            <person name="Zhang Y."/>
        </authorList>
    </citation>
    <scope>NUCLEOTIDE SEQUENCE [LARGE SCALE GENOMIC DNA]</scope>
    <source>
        <strain evidence="2">cv. Niubang</strain>
    </source>
</reference>
<reference evidence="1 2" key="2">
    <citation type="journal article" date="2022" name="Mol. Ecol. Resour.">
        <title>The genomes of chicory, endive, great burdock and yacon provide insights into Asteraceae paleo-polyploidization history and plant inulin production.</title>
        <authorList>
            <person name="Fan W."/>
            <person name="Wang S."/>
            <person name="Wang H."/>
            <person name="Wang A."/>
            <person name="Jiang F."/>
            <person name="Liu H."/>
            <person name="Zhao H."/>
            <person name="Xu D."/>
            <person name="Zhang Y."/>
        </authorList>
    </citation>
    <scope>NUCLEOTIDE SEQUENCE [LARGE SCALE GENOMIC DNA]</scope>
    <source>
        <strain evidence="2">cv. Niubang</strain>
    </source>
</reference>
<dbReference type="EMBL" id="CM042048">
    <property type="protein sequence ID" value="KAI3758694.1"/>
    <property type="molecule type" value="Genomic_DNA"/>
</dbReference>
<dbReference type="Proteomes" id="UP001055879">
    <property type="component" value="Linkage Group LG02"/>
</dbReference>
<organism evidence="1 2">
    <name type="scientific">Arctium lappa</name>
    <name type="common">Greater burdock</name>
    <name type="synonym">Lappa major</name>
    <dbReference type="NCBI Taxonomy" id="4217"/>
    <lineage>
        <taxon>Eukaryota</taxon>
        <taxon>Viridiplantae</taxon>
        <taxon>Streptophyta</taxon>
        <taxon>Embryophyta</taxon>
        <taxon>Tracheophyta</taxon>
        <taxon>Spermatophyta</taxon>
        <taxon>Magnoliopsida</taxon>
        <taxon>eudicotyledons</taxon>
        <taxon>Gunneridae</taxon>
        <taxon>Pentapetalae</taxon>
        <taxon>asterids</taxon>
        <taxon>campanulids</taxon>
        <taxon>Asterales</taxon>
        <taxon>Asteraceae</taxon>
        <taxon>Carduoideae</taxon>
        <taxon>Cardueae</taxon>
        <taxon>Arctiinae</taxon>
        <taxon>Arctium</taxon>
    </lineage>
</organism>
<accession>A0ACB9EI81</accession>
<evidence type="ECO:0000313" key="2">
    <source>
        <dbReference type="Proteomes" id="UP001055879"/>
    </source>
</evidence>
<gene>
    <name evidence="1" type="ORF">L6452_06265</name>
</gene>
<evidence type="ECO:0000313" key="1">
    <source>
        <dbReference type="EMBL" id="KAI3758694.1"/>
    </source>
</evidence>
<name>A0ACB9EI81_ARCLA</name>
<comment type="caution">
    <text evidence="1">The sequence shown here is derived from an EMBL/GenBank/DDBJ whole genome shotgun (WGS) entry which is preliminary data.</text>
</comment>